<name>A0ABS1KEB5_9FLAO</name>
<accession>A0ABS1KEB5</accession>
<evidence type="ECO:0000313" key="2">
    <source>
        <dbReference type="Proteomes" id="UP000603728"/>
    </source>
</evidence>
<sequence>MAYITLSNTNKIIFKSNLKNLNLVGDLYKIPIYFFSKYEESALLAIQELLKNPEKYFNEIYIPYEPVDTFTLVYEGKKPSYHKFSDCPRLHSVYENFEIPSEIVKLGKEKVNEFRNWFETVKNLLDDPQIFVMRLKLKWGIETNPNAILIRNSGSTEVENLSIEELENKIDLIIKNAGKFYYDSEKNKTILSK</sequence>
<dbReference type="EMBL" id="JAERSF010000002">
    <property type="protein sequence ID" value="MBL0737638.1"/>
    <property type="molecule type" value="Genomic_DNA"/>
</dbReference>
<protein>
    <submittedName>
        <fullName evidence="1">Uncharacterized protein</fullName>
    </submittedName>
</protein>
<dbReference type="Proteomes" id="UP000603728">
    <property type="component" value="Unassembled WGS sequence"/>
</dbReference>
<evidence type="ECO:0000313" key="1">
    <source>
        <dbReference type="EMBL" id="MBL0737638.1"/>
    </source>
</evidence>
<organism evidence="1 2">
    <name type="scientific">Flavobacterium tagetis</name>
    <dbReference type="NCBI Taxonomy" id="2801336"/>
    <lineage>
        <taxon>Bacteria</taxon>
        <taxon>Pseudomonadati</taxon>
        <taxon>Bacteroidota</taxon>
        <taxon>Flavobacteriia</taxon>
        <taxon>Flavobacteriales</taxon>
        <taxon>Flavobacteriaceae</taxon>
        <taxon>Flavobacterium</taxon>
    </lineage>
</organism>
<dbReference type="RefSeq" id="WP_202002033.1">
    <property type="nucleotide sequence ID" value="NZ_JAERSF010000002.1"/>
</dbReference>
<keyword evidence="2" id="KW-1185">Reference proteome</keyword>
<reference evidence="1 2" key="1">
    <citation type="submission" date="2021-01" db="EMBL/GenBank/DDBJ databases">
        <title>Genome seq and assembly of Flavobacterium sp. GN10.</title>
        <authorList>
            <person name="Chhetri G."/>
        </authorList>
    </citation>
    <scope>NUCLEOTIDE SEQUENCE [LARGE SCALE GENOMIC DNA]</scope>
    <source>
        <strain evidence="1 2">GN10</strain>
    </source>
</reference>
<gene>
    <name evidence="1" type="ORF">JI750_12100</name>
</gene>
<comment type="caution">
    <text evidence="1">The sequence shown here is derived from an EMBL/GenBank/DDBJ whole genome shotgun (WGS) entry which is preliminary data.</text>
</comment>
<proteinExistence type="predicted"/>